<keyword evidence="5" id="KW-0326">Glycosidase</keyword>
<comment type="similarity">
    <text evidence="2">Belongs to the glycosyl hydrolase 20 family.</text>
</comment>
<evidence type="ECO:0000256" key="2">
    <source>
        <dbReference type="ARBA" id="ARBA00006285"/>
    </source>
</evidence>
<comment type="catalytic activity">
    <reaction evidence="1">
        <text>Hydrolysis of terminal non-reducing N-acetyl-D-hexosamine residues in N-acetyl-beta-D-hexosaminides.</text>
        <dbReference type="EC" id="3.2.1.52"/>
    </reaction>
</comment>
<dbReference type="InterPro" id="IPR015883">
    <property type="entry name" value="Glyco_hydro_20_cat"/>
</dbReference>
<evidence type="ECO:0000259" key="8">
    <source>
        <dbReference type="Pfam" id="PF02838"/>
    </source>
</evidence>
<gene>
    <name evidence="9" type="ORF">RM572_02815</name>
</gene>
<dbReference type="InterPro" id="IPR015882">
    <property type="entry name" value="HEX_bac_N"/>
</dbReference>
<keyword evidence="4" id="KW-0378">Hydrolase</keyword>
<evidence type="ECO:0000313" key="9">
    <source>
        <dbReference type="EMBL" id="MDT0377705.1"/>
    </source>
</evidence>
<dbReference type="PANTHER" id="PTHR22600">
    <property type="entry name" value="BETA-HEXOSAMINIDASE"/>
    <property type="match status" value="1"/>
</dbReference>
<evidence type="ECO:0000313" key="10">
    <source>
        <dbReference type="Proteomes" id="UP001183414"/>
    </source>
</evidence>
<dbReference type="Gene3D" id="3.20.20.80">
    <property type="entry name" value="Glycosidases"/>
    <property type="match status" value="1"/>
</dbReference>
<dbReference type="InterPro" id="IPR025705">
    <property type="entry name" value="Beta_hexosaminidase_sua/sub"/>
</dbReference>
<dbReference type="Gene3D" id="3.30.379.10">
    <property type="entry name" value="Chitobiase/beta-hexosaminidase domain 2-like"/>
    <property type="match status" value="1"/>
</dbReference>
<protein>
    <recommendedName>
        <fullName evidence="3">beta-N-acetylhexosaminidase</fullName>
        <ecNumber evidence="3">3.2.1.52</ecNumber>
    </recommendedName>
</protein>
<name>A0ABU2NL38_9ACTN</name>
<feature type="region of interest" description="Disordered" evidence="6">
    <location>
        <begin position="1"/>
        <end position="68"/>
    </location>
</feature>
<proteinExistence type="inferred from homology"/>
<keyword evidence="10" id="KW-1185">Reference proteome</keyword>
<dbReference type="Pfam" id="PF02838">
    <property type="entry name" value="Glyco_hydro_20b"/>
    <property type="match status" value="1"/>
</dbReference>
<dbReference type="Proteomes" id="UP001183414">
    <property type="component" value="Unassembled WGS sequence"/>
</dbReference>
<evidence type="ECO:0000256" key="3">
    <source>
        <dbReference type="ARBA" id="ARBA00012663"/>
    </source>
</evidence>
<reference evidence="10" key="1">
    <citation type="submission" date="2023-07" db="EMBL/GenBank/DDBJ databases">
        <title>30 novel species of actinomycetes from the DSMZ collection.</title>
        <authorList>
            <person name="Nouioui I."/>
        </authorList>
    </citation>
    <scope>NUCLEOTIDE SEQUENCE [LARGE SCALE GENOMIC DNA]</scope>
    <source>
        <strain evidence="10">DSM 42041</strain>
    </source>
</reference>
<comment type="caution">
    <text evidence="9">The sequence shown here is derived from an EMBL/GenBank/DDBJ whole genome shotgun (WGS) entry which is preliminary data.</text>
</comment>
<dbReference type="SUPFAM" id="SSF55545">
    <property type="entry name" value="beta-N-acetylhexosaminidase-like domain"/>
    <property type="match status" value="1"/>
</dbReference>
<dbReference type="EC" id="3.2.1.52" evidence="3"/>
<dbReference type="PANTHER" id="PTHR22600:SF57">
    <property type="entry name" value="BETA-N-ACETYLHEXOSAMINIDASE"/>
    <property type="match status" value="1"/>
</dbReference>
<dbReference type="CDD" id="cd06568">
    <property type="entry name" value="GH20_SpHex_like"/>
    <property type="match status" value="1"/>
</dbReference>
<dbReference type="SUPFAM" id="SSF51445">
    <property type="entry name" value="(Trans)glycosidases"/>
    <property type="match status" value="1"/>
</dbReference>
<sequence length="567" mass="60892">MGRRRGTFRTARSTLGLSLESTDEADRTAPAGEIRQPPDAFAKESRSQMSVTTQGAGGPSDGGAAPRISVVPQPVSVQPDAGAAYELTAGDAVHATAGSRAAQDAAGFLAELLRTPTGFPLPVREVPAGEEAPGGVALLLDEADTATDPGSYTVDVTPRGVTIRAGEREGLFNGVATLRQLLPVRIDSPERVEGCPWRIPGGRVIDRPRYVYRGAMLDVARNFMPAADVKRYIDSLARYKINHLHLHLTDDQGWRIEITSRPELTATGGGSGAGGISKGHYTQDEYRDLVAHAWSRGITVVPEIEGPNHAHAALASYGELTEDGAAPPLHVGYGPSQQGLAIQGEETYALLDDVIREVAAMTPGPYLHVGGDETDNRTPEDLAHYFGRVAQLVRKYGKQLIGWQESAAHLEPADTVTEFWVQGRNDEQLIAAAEGGAKVIVAPCEHAYLDMRYAPGKPEYPVGTDWAGTVDLRKSYAWQPEDLLDGLPAKAVMGVEAALWTEVVFGIDQAELLAFPRLLAVAETGWSPAAAKDWDGFAERVAAQGPRLRQAGVNYYRTPEVRWPFGS</sequence>
<accession>A0ABU2NL38</accession>
<dbReference type="RefSeq" id="WP_311671635.1">
    <property type="nucleotide sequence ID" value="NZ_JAVREQ010000001.1"/>
</dbReference>
<evidence type="ECO:0000256" key="1">
    <source>
        <dbReference type="ARBA" id="ARBA00001231"/>
    </source>
</evidence>
<feature type="compositionally biased region" description="Polar residues" evidence="6">
    <location>
        <begin position="10"/>
        <end position="20"/>
    </location>
</feature>
<evidence type="ECO:0000256" key="4">
    <source>
        <dbReference type="ARBA" id="ARBA00022801"/>
    </source>
</evidence>
<evidence type="ECO:0000259" key="7">
    <source>
        <dbReference type="Pfam" id="PF00728"/>
    </source>
</evidence>
<dbReference type="EMBL" id="JAVREQ010000001">
    <property type="protein sequence ID" value="MDT0377705.1"/>
    <property type="molecule type" value="Genomic_DNA"/>
</dbReference>
<evidence type="ECO:0000256" key="5">
    <source>
        <dbReference type="ARBA" id="ARBA00023295"/>
    </source>
</evidence>
<dbReference type="InterPro" id="IPR029018">
    <property type="entry name" value="Hex-like_dom2"/>
</dbReference>
<dbReference type="InterPro" id="IPR017853">
    <property type="entry name" value="GH"/>
</dbReference>
<dbReference type="Pfam" id="PF00728">
    <property type="entry name" value="Glyco_hydro_20"/>
    <property type="match status" value="1"/>
</dbReference>
<dbReference type="PRINTS" id="PR00738">
    <property type="entry name" value="GLHYDRLASE20"/>
</dbReference>
<feature type="domain" description="Beta-hexosaminidase bacterial type N-terminal" evidence="8">
    <location>
        <begin position="68"/>
        <end position="206"/>
    </location>
</feature>
<feature type="domain" description="Glycoside hydrolase family 20 catalytic" evidence="7">
    <location>
        <begin position="210"/>
        <end position="528"/>
    </location>
</feature>
<organism evidence="9 10">
    <name type="scientific">Streptomyces hazeniae</name>
    <dbReference type="NCBI Taxonomy" id="3075538"/>
    <lineage>
        <taxon>Bacteria</taxon>
        <taxon>Bacillati</taxon>
        <taxon>Actinomycetota</taxon>
        <taxon>Actinomycetes</taxon>
        <taxon>Kitasatosporales</taxon>
        <taxon>Streptomycetaceae</taxon>
        <taxon>Streptomyces</taxon>
    </lineage>
</organism>
<evidence type="ECO:0000256" key="6">
    <source>
        <dbReference type="SAM" id="MobiDB-lite"/>
    </source>
</evidence>